<keyword evidence="3 8" id="KW-0547">Nucleotide-binding</keyword>
<keyword evidence="2 8" id="KW-0808">Transferase</keyword>
<organism evidence="9 10">
    <name type="scientific">Methanorbis rubei</name>
    <dbReference type="NCBI Taxonomy" id="3028300"/>
    <lineage>
        <taxon>Archaea</taxon>
        <taxon>Methanobacteriati</taxon>
        <taxon>Methanobacteriota</taxon>
        <taxon>Stenosarchaea group</taxon>
        <taxon>Methanomicrobia</taxon>
        <taxon>Methanomicrobiales</taxon>
        <taxon>Methanocorpusculaceae</taxon>
        <taxon>Methanorbis</taxon>
    </lineage>
</organism>
<dbReference type="PANTHER" id="PTHR20275:SF43">
    <property type="entry name" value="BIFUNCTIONAL NADP PHOSPHATASE_NAD KINASE"/>
    <property type="match status" value="1"/>
</dbReference>
<dbReference type="SUPFAM" id="SSF111331">
    <property type="entry name" value="NAD kinase/diacylglycerol kinase-like"/>
    <property type="match status" value="1"/>
</dbReference>
<feature type="binding site" evidence="8">
    <location>
        <position position="70"/>
    </location>
    <ligand>
        <name>NAD(+)</name>
        <dbReference type="ChEBI" id="CHEBI:57540"/>
    </ligand>
</feature>
<evidence type="ECO:0000256" key="3">
    <source>
        <dbReference type="ARBA" id="ARBA00022741"/>
    </source>
</evidence>
<feature type="active site" description="Proton acceptor" evidence="8">
    <location>
        <position position="65"/>
    </location>
</feature>
<evidence type="ECO:0000313" key="9">
    <source>
        <dbReference type="EMBL" id="MDV0444233.1"/>
    </source>
</evidence>
<feature type="binding site" evidence="8">
    <location>
        <begin position="65"/>
        <end position="66"/>
    </location>
    <ligand>
        <name>NAD(+)</name>
        <dbReference type="ChEBI" id="CHEBI:57540"/>
    </ligand>
</feature>
<comment type="caution">
    <text evidence="9">The sequence shown here is derived from an EMBL/GenBank/DDBJ whole genome shotgun (WGS) entry which is preliminary data.</text>
</comment>
<feature type="binding site" evidence="8">
    <location>
        <position position="161"/>
    </location>
    <ligand>
        <name>NAD(+)</name>
        <dbReference type="ChEBI" id="CHEBI:57540"/>
    </ligand>
</feature>
<comment type="subcellular location">
    <subcellularLocation>
        <location evidence="8">Cytoplasm</location>
    </subcellularLocation>
</comment>
<feature type="binding site" evidence="8">
    <location>
        <begin position="174"/>
        <end position="179"/>
    </location>
    <ligand>
        <name>NAD(+)</name>
        <dbReference type="ChEBI" id="CHEBI:57540"/>
    </ligand>
</feature>
<evidence type="ECO:0000313" key="10">
    <source>
        <dbReference type="Proteomes" id="UP001283212"/>
    </source>
</evidence>
<dbReference type="InterPro" id="IPR002504">
    <property type="entry name" value="NADK"/>
</dbReference>
<accession>A0AAE4MI42</accession>
<evidence type="ECO:0000256" key="8">
    <source>
        <dbReference type="HAMAP-Rule" id="MF_00361"/>
    </source>
</evidence>
<feature type="binding site" evidence="8">
    <location>
        <begin position="133"/>
        <end position="134"/>
    </location>
    <ligand>
        <name>NAD(+)</name>
        <dbReference type="ChEBI" id="CHEBI:57540"/>
    </ligand>
</feature>
<dbReference type="InterPro" id="IPR017437">
    <property type="entry name" value="ATP-NAD_kinase_PpnK-typ_C"/>
</dbReference>
<comment type="catalytic activity">
    <reaction evidence="8">
        <text>NAD(+) + ATP = ADP + NADP(+) + H(+)</text>
        <dbReference type="Rhea" id="RHEA:18629"/>
        <dbReference type="ChEBI" id="CHEBI:15378"/>
        <dbReference type="ChEBI" id="CHEBI:30616"/>
        <dbReference type="ChEBI" id="CHEBI:57540"/>
        <dbReference type="ChEBI" id="CHEBI:58349"/>
        <dbReference type="ChEBI" id="CHEBI:456216"/>
        <dbReference type="EC" id="2.7.1.23"/>
    </reaction>
</comment>
<protein>
    <recommendedName>
        <fullName evidence="8">NAD kinase</fullName>
        <ecNumber evidence="8">2.7.1.23</ecNumber>
    </recommendedName>
    <alternativeName>
        <fullName evidence="8">ATP-dependent NAD kinase</fullName>
    </alternativeName>
</protein>
<dbReference type="GO" id="GO:0005737">
    <property type="term" value="C:cytoplasm"/>
    <property type="evidence" value="ECO:0007669"/>
    <property type="project" value="UniProtKB-SubCell"/>
</dbReference>
<dbReference type="InterPro" id="IPR017438">
    <property type="entry name" value="ATP-NAD_kinase_N"/>
</dbReference>
<dbReference type="GO" id="GO:0046872">
    <property type="term" value="F:metal ion binding"/>
    <property type="evidence" value="ECO:0007669"/>
    <property type="project" value="UniProtKB-UniRule"/>
</dbReference>
<keyword evidence="4 8" id="KW-0418">Kinase</keyword>
<dbReference type="Gene3D" id="2.60.200.30">
    <property type="entry name" value="Probable inorganic polyphosphate/atp-NAD kinase, domain 2"/>
    <property type="match status" value="1"/>
</dbReference>
<feature type="binding site" evidence="8">
    <location>
        <position position="163"/>
    </location>
    <ligand>
        <name>NAD(+)</name>
        <dbReference type="ChEBI" id="CHEBI:57540"/>
    </ligand>
</feature>
<dbReference type="EMBL" id="JAWDKB010000007">
    <property type="protein sequence ID" value="MDV0444233.1"/>
    <property type="molecule type" value="Genomic_DNA"/>
</dbReference>
<keyword evidence="7 8" id="KW-0520">NAD</keyword>
<feature type="binding site" evidence="8">
    <location>
        <position position="198"/>
    </location>
    <ligand>
        <name>NAD(+)</name>
        <dbReference type="ChEBI" id="CHEBI:57540"/>
    </ligand>
</feature>
<dbReference type="InterPro" id="IPR016064">
    <property type="entry name" value="NAD/diacylglycerol_kinase_sf"/>
</dbReference>
<keyword evidence="5 8" id="KW-0067">ATP-binding</keyword>
<evidence type="ECO:0000256" key="4">
    <source>
        <dbReference type="ARBA" id="ARBA00022777"/>
    </source>
</evidence>
<comment type="caution">
    <text evidence="8">Lacks conserved residue(s) required for the propagation of feature annotation.</text>
</comment>
<comment type="cofactor">
    <cofactor evidence="8">
        <name>a divalent metal cation</name>
        <dbReference type="ChEBI" id="CHEBI:60240"/>
    </cofactor>
</comment>
<comment type="function">
    <text evidence="8">Involved in the regulation of the intracellular balance of NAD and NADP, and is a key enzyme in the biosynthesis of NADP. Catalyzes specifically the phosphorylation on 2'-hydroxyl of the adenosine moiety of NAD to yield NADP.</text>
</comment>
<sequence>MKVCVVSRIDLKEPIENAQSLGWMLLDSGHEVVYEDSVASELGYEGVSLSSPDFSADLVVVLGGDGSVLRVVRMLARQIPVVGVNQGRVGFLTDLEREHACAVLSNLTLPLAVEPRMRLSIEQDGKLLGSALNEAVVVTSRPAKMLQFATFVNGSKVGEFRADGLIIGTPTGSTAYAMSAGGPIVDPLIEAFVLVPLAPYMLSSRPYLISSQSEIEVRLVSSKPAQLVLDGQMQIDLGEEATLVVRKSLEPALFLNVGRSFFEKVEQKLRLL</sequence>
<dbReference type="GO" id="GO:0005524">
    <property type="term" value="F:ATP binding"/>
    <property type="evidence" value="ECO:0007669"/>
    <property type="project" value="UniProtKB-KW"/>
</dbReference>
<comment type="similarity">
    <text evidence="8">Belongs to the NAD kinase family.</text>
</comment>
<dbReference type="Proteomes" id="UP001283212">
    <property type="component" value="Unassembled WGS sequence"/>
</dbReference>
<dbReference type="AlphaFoldDB" id="A0AAE4MI42"/>
<dbReference type="Pfam" id="PF20143">
    <property type="entry name" value="NAD_kinase_C"/>
    <property type="match status" value="1"/>
</dbReference>
<reference evidence="9 10" key="1">
    <citation type="submission" date="2023-06" db="EMBL/GenBank/DDBJ databases">
        <title>Genome sequence of Methancorpusculaceae sp. Cs1.</title>
        <authorList>
            <person name="Protasov E."/>
            <person name="Platt K."/>
            <person name="Poehlein A."/>
            <person name="Daniel R."/>
            <person name="Brune A."/>
        </authorList>
    </citation>
    <scope>NUCLEOTIDE SEQUENCE [LARGE SCALE GENOMIC DNA]</scope>
    <source>
        <strain evidence="9 10">Cs1</strain>
    </source>
</reference>
<evidence type="ECO:0000256" key="6">
    <source>
        <dbReference type="ARBA" id="ARBA00022857"/>
    </source>
</evidence>
<evidence type="ECO:0000256" key="7">
    <source>
        <dbReference type="ARBA" id="ARBA00023027"/>
    </source>
</evidence>
<dbReference type="EC" id="2.7.1.23" evidence="8"/>
<feature type="binding site" evidence="8">
    <location>
        <position position="144"/>
    </location>
    <ligand>
        <name>NAD(+)</name>
        <dbReference type="ChEBI" id="CHEBI:57540"/>
    </ligand>
</feature>
<dbReference type="HAMAP" id="MF_00361">
    <property type="entry name" value="NAD_kinase"/>
    <property type="match status" value="1"/>
</dbReference>
<dbReference type="Pfam" id="PF01513">
    <property type="entry name" value="NAD_kinase"/>
    <property type="match status" value="1"/>
</dbReference>
<evidence type="ECO:0000256" key="2">
    <source>
        <dbReference type="ARBA" id="ARBA00022679"/>
    </source>
</evidence>
<dbReference type="GO" id="GO:0006741">
    <property type="term" value="P:NADP+ biosynthetic process"/>
    <property type="evidence" value="ECO:0007669"/>
    <property type="project" value="UniProtKB-UniRule"/>
</dbReference>
<keyword evidence="10" id="KW-1185">Reference proteome</keyword>
<dbReference type="PANTHER" id="PTHR20275">
    <property type="entry name" value="NAD KINASE"/>
    <property type="match status" value="1"/>
</dbReference>
<dbReference type="Gene3D" id="3.40.50.10330">
    <property type="entry name" value="Probable inorganic polyphosphate/atp-NAD kinase, domain 1"/>
    <property type="match status" value="1"/>
</dbReference>
<dbReference type="GO" id="GO:0019674">
    <property type="term" value="P:NAD+ metabolic process"/>
    <property type="evidence" value="ECO:0007669"/>
    <property type="project" value="InterPro"/>
</dbReference>
<gene>
    <name evidence="8 9" type="primary">nadK</name>
    <name evidence="9" type="ORF">McpCs1_16330</name>
</gene>
<evidence type="ECO:0000256" key="5">
    <source>
        <dbReference type="ARBA" id="ARBA00022840"/>
    </source>
</evidence>
<evidence type="ECO:0000256" key="1">
    <source>
        <dbReference type="ARBA" id="ARBA00022490"/>
    </source>
</evidence>
<dbReference type="RefSeq" id="WP_338096864.1">
    <property type="nucleotide sequence ID" value="NZ_JAWDKB010000007.1"/>
</dbReference>
<proteinExistence type="inferred from homology"/>
<keyword evidence="6 8" id="KW-0521">NADP</keyword>
<dbReference type="GO" id="GO:0003951">
    <property type="term" value="F:NAD+ kinase activity"/>
    <property type="evidence" value="ECO:0007669"/>
    <property type="project" value="UniProtKB-UniRule"/>
</dbReference>
<feature type="binding site" evidence="8">
    <location>
        <position position="232"/>
    </location>
    <ligand>
        <name>NAD(+)</name>
        <dbReference type="ChEBI" id="CHEBI:57540"/>
    </ligand>
</feature>
<keyword evidence="1 8" id="KW-0963">Cytoplasm</keyword>
<name>A0AAE4MI42_9EURY</name>